<proteinExistence type="predicted"/>
<organism evidence="1 2">
    <name type="scientific">Dickeya phage Ninurta</name>
    <dbReference type="NCBI Taxonomy" id="2163631"/>
    <lineage>
        <taxon>Viruses</taxon>
        <taxon>Duplodnaviria</taxon>
        <taxon>Heunggongvirae</taxon>
        <taxon>Uroviricota</taxon>
        <taxon>Caudoviricetes</taxon>
        <taxon>Autographivirales</taxon>
        <taxon>Autotranscriptaviridae</taxon>
        <taxon>Studiervirinae</taxon>
        <taxon>Ningirsuvirus</taxon>
        <taxon>Ningirsuvirus ninurta</taxon>
    </lineage>
</organism>
<sequence>MRTVKEINVDIKKLKAELKLVRAAELKDKLHKAELLLNEKGLVWNGNFWVHDKKTQVEDKPLPKPRQFVVLGGRIYLVQESDGFSVLARRVTSVGSMGVVVSPQLVKIEITRDVRFVDEQYVRTLFA</sequence>
<reference evidence="2" key="1">
    <citation type="submission" date="2018-03" db="EMBL/GenBank/DDBJ databases">
        <title>Phage therapy in agriculture - a green tech approach to combat plant pathogenic bacteria.</title>
        <authorList>
            <person name="Carstens A.B."/>
            <person name="Djurhuus A.M."/>
            <person name="Hansen L.H."/>
        </authorList>
    </citation>
    <scope>NUCLEOTIDE SEQUENCE [LARGE SCALE GENOMIC DNA]</scope>
</reference>
<dbReference type="Proteomes" id="UP000246538">
    <property type="component" value="Segment"/>
</dbReference>
<dbReference type="GeneID" id="54991639"/>
<dbReference type="KEGG" id="vg:54991639"/>
<keyword evidence="2" id="KW-1185">Reference proteome</keyword>
<protein>
    <submittedName>
        <fullName evidence="1">Uncharacterized protein</fullName>
    </submittedName>
</protein>
<dbReference type="EMBL" id="MH059639">
    <property type="protein sequence ID" value="AWD92641.1"/>
    <property type="molecule type" value="Genomic_DNA"/>
</dbReference>
<evidence type="ECO:0000313" key="1">
    <source>
        <dbReference type="EMBL" id="AWD92641.1"/>
    </source>
</evidence>
<dbReference type="RefSeq" id="YP_009801130.1">
    <property type="nucleotide sequence ID" value="NC_047964.1"/>
</dbReference>
<name>A0A2S1GTC5_9CAUD</name>
<accession>A0A2S1GTC5</accession>
<evidence type="ECO:0000313" key="2">
    <source>
        <dbReference type="Proteomes" id="UP000246538"/>
    </source>
</evidence>